<evidence type="ECO:0000256" key="1">
    <source>
        <dbReference type="SAM" id="MobiDB-lite"/>
    </source>
</evidence>
<name>A0ABD2PFA8_9CUCU</name>
<evidence type="ECO:0000313" key="2">
    <source>
        <dbReference type="EMBL" id="KAL3289620.1"/>
    </source>
</evidence>
<evidence type="ECO:0000313" key="3">
    <source>
        <dbReference type="Proteomes" id="UP001516400"/>
    </source>
</evidence>
<feature type="region of interest" description="Disordered" evidence="1">
    <location>
        <begin position="17"/>
        <end position="36"/>
    </location>
</feature>
<dbReference type="Proteomes" id="UP001516400">
    <property type="component" value="Unassembled WGS sequence"/>
</dbReference>
<sequence length="124" mass="14451">MAEGTWIKRDLQTLEKSNAAEKTSSSTSNAKVDKRPRSYACTSQNLNEKNLRLRLILSKSRLFQIKLQIEKIILDLSHEWLKDDRVEDIVALLFCAKAGRLKEVRTWKGLKIFCREARRILYSL</sequence>
<organism evidence="2 3">
    <name type="scientific">Cryptolaemus montrouzieri</name>
    <dbReference type="NCBI Taxonomy" id="559131"/>
    <lineage>
        <taxon>Eukaryota</taxon>
        <taxon>Metazoa</taxon>
        <taxon>Ecdysozoa</taxon>
        <taxon>Arthropoda</taxon>
        <taxon>Hexapoda</taxon>
        <taxon>Insecta</taxon>
        <taxon>Pterygota</taxon>
        <taxon>Neoptera</taxon>
        <taxon>Endopterygota</taxon>
        <taxon>Coleoptera</taxon>
        <taxon>Polyphaga</taxon>
        <taxon>Cucujiformia</taxon>
        <taxon>Coccinelloidea</taxon>
        <taxon>Coccinellidae</taxon>
        <taxon>Scymninae</taxon>
        <taxon>Scymnini</taxon>
        <taxon>Cryptolaemus</taxon>
    </lineage>
</organism>
<feature type="compositionally biased region" description="Polar residues" evidence="1">
    <location>
        <begin position="17"/>
        <end position="30"/>
    </location>
</feature>
<dbReference type="AlphaFoldDB" id="A0ABD2PFA8"/>
<reference evidence="2 3" key="1">
    <citation type="journal article" date="2021" name="BMC Biol.">
        <title>Horizontally acquired antibacterial genes associated with adaptive radiation of ladybird beetles.</title>
        <authorList>
            <person name="Li H.S."/>
            <person name="Tang X.F."/>
            <person name="Huang Y.H."/>
            <person name="Xu Z.Y."/>
            <person name="Chen M.L."/>
            <person name="Du X.Y."/>
            <person name="Qiu B.Y."/>
            <person name="Chen P.T."/>
            <person name="Zhang W."/>
            <person name="Slipinski A."/>
            <person name="Escalona H.E."/>
            <person name="Waterhouse R.M."/>
            <person name="Zwick A."/>
            <person name="Pang H."/>
        </authorList>
    </citation>
    <scope>NUCLEOTIDE SEQUENCE [LARGE SCALE GENOMIC DNA]</scope>
    <source>
        <strain evidence="2">SYSU2018</strain>
    </source>
</reference>
<keyword evidence="3" id="KW-1185">Reference proteome</keyword>
<accession>A0ABD2PFA8</accession>
<comment type="caution">
    <text evidence="2">The sequence shown here is derived from an EMBL/GenBank/DDBJ whole genome shotgun (WGS) entry which is preliminary data.</text>
</comment>
<dbReference type="EMBL" id="JABFTP020000186">
    <property type="protein sequence ID" value="KAL3289620.1"/>
    <property type="molecule type" value="Genomic_DNA"/>
</dbReference>
<gene>
    <name evidence="2" type="ORF">HHI36_023030</name>
</gene>
<proteinExistence type="predicted"/>
<protein>
    <submittedName>
        <fullName evidence="2">Uncharacterized protein</fullName>
    </submittedName>
</protein>